<evidence type="ECO:0000256" key="4">
    <source>
        <dbReference type="ARBA" id="ARBA00023125"/>
    </source>
</evidence>
<evidence type="ECO:0000256" key="3">
    <source>
        <dbReference type="ARBA" id="ARBA00023015"/>
    </source>
</evidence>
<dbReference type="GO" id="GO:0003677">
    <property type="term" value="F:DNA binding"/>
    <property type="evidence" value="ECO:0007669"/>
    <property type="project" value="UniProtKB-KW"/>
</dbReference>
<comment type="caution">
    <text evidence="9">The sequence shown here is derived from an EMBL/GenBank/DDBJ whole genome shotgun (WGS) entry which is preliminary data.</text>
</comment>
<dbReference type="OrthoDB" id="2505440at2759"/>
<dbReference type="Pfam" id="PF02229">
    <property type="entry name" value="PC4"/>
    <property type="match status" value="1"/>
</dbReference>
<dbReference type="GO" id="GO:0005634">
    <property type="term" value="C:nucleus"/>
    <property type="evidence" value="ECO:0007669"/>
    <property type="project" value="UniProtKB-SubCell"/>
</dbReference>
<dbReference type="STRING" id="158441.A0A226EW24"/>
<dbReference type="SUPFAM" id="SSF54447">
    <property type="entry name" value="ssDNA-binding transcriptional regulator domain"/>
    <property type="match status" value="1"/>
</dbReference>
<keyword evidence="10" id="KW-1185">Reference proteome</keyword>
<dbReference type="InterPro" id="IPR009044">
    <property type="entry name" value="ssDNA-bd_transcriptional_reg"/>
</dbReference>
<protein>
    <submittedName>
        <fullName evidence="9">Putative RNA polymerase II transcriptional coactivator</fullName>
    </submittedName>
</protein>
<feature type="domain" description="Transcriptional coactivator p15 (PC4) C-terminal" evidence="8">
    <location>
        <begin position="51"/>
        <end position="102"/>
    </location>
</feature>
<evidence type="ECO:0000256" key="7">
    <source>
        <dbReference type="SAM" id="MobiDB-lite"/>
    </source>
</evidence>
<dbReference type="AlphaFoldDB" id="A0A226EW24"/>
<dbReference type="EMBL" id="LNIX01000001">
    <property type="protein sequence ID" value="OXA61719.1"/>
    <property type="molecule type" value="Genomic_DNA"/>
</dbReference>
<evidence type="ECO:0000313" key="9">
    <source>
        <dbReference type="EMBL" id="OXA61719.1"/>
    </source>
</evidence>
<keyword evidence="4" id="KW-0238">DNA-binding</keyword>
<gene>
    <name evidence="9" type="ORF">Fcan01_02487</name>
</gene>
<sequence length="113" mass="12616">MPKVNEDRKKKLEDSSSSDSGPDDRTPVAKKPKTDASTSNKGKKGDEEPSWELGKKKFAKVRQFKGQIYVDIREYYGDDSDLKPGKKGISLAVDQWRKLKAAISEIDDAVSNI</sequence>
<evidence type="ECO:0000256" key="5">
    <source>
        <dbReference type="ARBA" id="ARBA00023163"/>
    </source>
</evidence>
<evidence type="ECO:0000313" key="10">
    <source>
        <dbReference type="Proteomes" id="UP000198287"/>
    </source>
</evidence>
<feature type="region of interest" description="Disordered" evidence="7">
    <location>
        <begin position="1"/>
        <end position="52"/>
    </location>
</feature>
<comment type="similarity">
    <text evidence="2">Belongs to the transcriptional coactivator PC4 family.</text>
</comment>
<dbReference type="OMA" id="TMDQWNV"/>
<evidence type="ECO:0000256" key="1">
    <source>
        <dbReference type="ARBA" id="ARBA00004123"/>
    </source>
</evidence>
<feature type="compositionally biased region" description="Basic and acidic residues" evidence="7">
    <location>
        <begin position="1"/>
        <end position="14"/>
    </location>
</feature>
<dbReference type="InterPro" id="IPR003173">
    <property type="entry name" value="PC4_C"/>
</dbReference>
<proteinExistence type="inferred from homology"/>
<accession>A0A226EW24</accession>
<dbReference type="PANTHER" id="PTHR13215">
    <property type="entry name" value="RNA POLYMERASE II TRANSCRIPTIONAL COACTIVATOR"/>
    <property type="match status" value="1"/>
</dbReference>
<evidence type="ECO:0000259" key="8">
    <source>
        <dbReference type="Pfam" id="PF02229"/>
    </source>
</evidence>
<keyword evidence="5" id="KW-0804">Transcription</keyword>
<reference evidence="9 10" key="1">
    <citation type="submission" date="2015-12" db="EMBL/GenBank/DDBJ databases">
        <title>The genome of Folsomia candida.</title>
        <authorList>
            <person name="Faddeeva A."/>
            <person name="Derks M.F."/>
            <person name="Anvar Y."/>
            <person name="Smit S."/>
            <person name="Van Straalen N."/>
            <person name="Roelofs D."/>
        </authorList>
    </citation>
    <scope>NUCLEOTIDE SEQUENCE [LARGE SCALE GENOMIC DNA]</scope>
    <source>
        <strain evidence="9 10">VU population</strain>
        <tissue evidence="9">Whole body</tissue>
    </source>
</reference>
<keyword evidence="6" id="KW-0539">Nucleus</keyword>
<dbReference type="GO" id="GO:0003713">
    <property type="term" value="F:transcription coactivator activity"/>
    <property type="evidence" value="ECO:0007669"/>
    <property type="project" value="InterPro"/>
</dbReference>
<organism evidence="9 10">
    <name type="scientific">Folsomia candida</name>
    <name type="common">Springtail</name>
    <dbReference type="NCBI Taxonomy" id="158441"/>
    <lineage>
        <taxon>Eukaryota</taxon>
        <taxon>Metazoa</taxon>
        <taxon>Ecdysozoa</taxon>
        <taxon>Arthropoda</taxon>
        <taxon>Hexapoda</taxon>
        <taxon>Collembola</taxon>
        <taxon>Entomobryomorpha</taxon>
        <taxon>Isotomoidea</taxon>
        <taxon>Isotomidae</taxon>
        <taxon>Proisotominae</taxon>
        <taxon>Folsomia</taxon>
    </lineage>
</organism>
<dbReference type="Proteomes" id="UP000198287">
    <property type="component" value="Unassembled WGS sequence"/>
</dbReference>
<evidence type="ECO:0000256" key="6">
    <source>
        <dbReference type="ARBA" id="ARBA00023242"/>
    </source>
</evidence>
<dbReference type="GO" id="GO:0060261">
    <property type="term" value="P:positive regulation of transcription initiation by RNA polymerase II"/>
    <property type="evidence" value="ECO:0007669"/>
    <property type="project" value="InterPro"/>
</dbReference>
<name>A0A226EW24_FOLCA</name>
<dbReference type="Gene3D" id="2.30.31.10">
    <property type="entry name" value="Transcriptional Coactivator Pc4, Chain A"/>
    <property type="match status" value="1"/>
</dbReference>
<keyword evidence="3" id="KW-0805">Transcription regulation</keyword>
<dbReference type="InterPro" id="IPR045125">
    <property type="entry name" value="Sub1/Tcp4-like"/>
</dbReference>
<evidence type="ECO:0000256" key="2">
    <source>
        <dbReference type="ARBA" id="ARBA00009001"/>
    </source>
</evidence>
<comment type="subcellular location">
    <subcellularLocation>
        <location evidence="1">Nucleus</location>
    </subcellularLocation>
</comment>